<proteinExistence type="predicted"/>
<dbReference type="EMBL" id="CP126666">
    <property type="protein sequence ID" value="WKA12751.1"/>
    <property type="molecule type" value="Genomic_DNA"/>
</dbReference>
<evidence type="ECO:0000313" key="1">
    <source>
        <dbReference type="EMBL" id="WKA12751.1"/>
    </source>
</evidence>
<keyword evidence="2" id="KW-1185">Reference proteome</keyword>
<sequence length="102" mass="11472">MVKTLQKLASSDIGNKVFSHKILNLTPSYYALEIPFVCVNQAPIDQLIEVGIRHLLQCFTSFLLNKSFSYPQANQPSTSKRIILGKFAEVKETALKMEISLL</sequence>
<dbReference type="Proteomes" id="UP001227230">
    <property type="component" value="Chromosome 19"/>
</dbReference>
<organism evidence="1 2">
    <name type="scientific">Vitis vinifera</name>
    <name type="common">Grape</name>
    <dbReference type="NCBI Taxonomy" id="29760"/>
    <lineage>
        <taxon>Eukaryota</taxon>
        <taxon>Viridiplantae</taxon>
        <taxon>Streptophyta</taxon>
        <taxon>Embryophyta</taxon>
        <taxon>Tracheophyta</taxon>
        <taxon>Spermatophyta</taxon>
        <taxon>Magnoliopsida</taxon>
        <taxon>eudicotyledons</taxon>
        <taxon>Gunneridae</taxon>
        <taxon>Pentapetalae</taxon>
        <taxon>rosids</taxon>
        <taxon>Vitales</taxon>
        <taxon>Vitaceae</taxon>
        <taxon>Viteae</taxon>
        <taxon>Vitis</taxon>
    </lineage>
</organism>
<accession>A0ABY9E2R2</accession>
<reference evidence="1 2" key="1">
    <citation type="journal article" date="2023" name="Hortic Res">
        <title>The complete reference genome for grapevine (Vitis vinifera L.) genetics and breeding.</title>
        <authorList>
            <person name="Shi X."/>
            <person name="Cao S."/>
            <person name="Wang X."/>
            <person name="Huang S."/>
            <person name="Wang Y."/>
            <person name="Liu Z."/>
            <person name="Liu W."/>
            <person name="Leng X."/>
            <person name="Peng Y."/>
            <person name="Wang N."/>
            <person name="Wang Y."/>
            <person name="Ma Z."/>
            <person name="Xu X."/>
            <person name="Zhang F."/>
            <person name="Xue H."/>
            <person name="Zhong H."/>
            <person name="Wang Y."/>
            <person name="Zhang K."/>
            <person name="Velt A."/>
            <person name="Avia K."/>
            <person name="Holtgrawe D."/>
            <person name="Grimplet J."/>
            <person name="Matus J.T."/>
            <person name="Ware D."/>
            <person name="Wu X."/>
            <person name="Wang H."/>
            <person name="Liu C."/>
            <person name="Fang Y."/>
            <person name="Rustenholz C."/>
            <person name="Cheng Z."/>
            <person name="Xiao H."/>
            <person name="Zhou Y."/>
        </authorList>
    </citation>
    <scope>NUCLEOTIDE SEQUENCE [LARGE SCALE GENOMIC DNA]</scope>
    <source>
        <strain evidence="2">cv. Pinot noir / PN40024</strain>
        <tissue evidence="1">Leaf</tissue>
    </source>
</reference>
<evidence type="ECO:0000313" key="2">
    <source>
        <dbReference type="Proteomes" id="UP001227230"/>
    </source>
</evidence>
<protein>
    <submittedName>
        <fullName evidence="1">Uncharacterized protein</fullName>
    </submittedName>
</protein>
<name>A0ABY9E2R2_VITVI</name>
<gene>
    <name evidence="1" type="ORF">VitviT2T_030107</name>
</gene>